<dbReference type="SMART" id="SM00278">
    <property type="entry name" value="HhH1"/>
    <property type="match status" value="2"/>
</dbReference>
<sequence length="240" mass="24406">MFEQTARDPGLPVNDRLSWLADQLSPDASTVGPGGRLVRRWLPGGTAGAGRRRWAFAGVCAAVVVLILGSVALLGGRPAPEPAPALPTAKPAAGAAPARAAPQAGLVISVIGRVRSPGLVTVPQGSRVADVLRAAGGAEPGTDLSTLNLARRVADGEQLAVGIPAPAAAPGDPAGGGKVDLNAATTDQLDALPGVGEVTAKRIIQWRTDHGGFAKIEQLRDVEGIGESKFERLREQVTVG</sequence>
<dbReference type="Proteomes" id="UP001227101">
    <property type="component" value="Chromosome"/>
</dbReference>
<dbReference type="PANTHER" id="PTHR21180">
    <property type="entry name" value="ENDONUCLEASE/EXONUCLEASE/PHOSPHATASE FAMILY DOMAIN-CONTAINING PROTEIN 1"/>
    <property type="match status" value="1"/>
</dbReference>
<dbReference type="PANTHER" id="PTHR21180:SF32">
    <property type="entry name" value="ENDONUCLEASE_EXONUCLEASE_PHOSPHATASE FAMILY DOMAIN-CONTAINING PROTEIN 1"/>
    <property type="match status" value="1"/>
</dbReference>
<evidence type="ECO:0000259" key="2">
    <source>
        <dbReference type="SMART" id="SM00278"/>
    </source>
</evidence>
<dbReference type="InterPro" id="IPR003583">
    <property type="entry name" value="Hlx-hairpin-Hlx_DNA-bd_motif"/>
</dbReference>
<keyword evidence="3" id="KW-0449">Lipoprotein</keyword>
<keyword evidence="1" id="KW-1133">Transmembrane helix</keyword>
<evidence type="ECO:0000313" key="4">
    <source>
        <dbReference type="Proteomes" id="UP001227101"/>
    </source>
</evidence>
<reference evidence="3 4" key="1">
    <citation type="submission" date="2023-06" db="EMBL/GenBank/DDBJ databases">
        <authorList>
            <person name="Oyuntsetseg B."/>
            <person name="Kim S.B."/>
        </authorList>
    </citation>
    <scope>NUCLEOTIDE SEQUENCE [LARGE SCALE GENOMIC DNA]</scope>
    <source>
        <strain evidence="3 4">2-2</strain>
    </source>
</reference>
<dbReference type="EMBL" id="CP127173">
    <property type="protein sequence ID" value="WIV53107.1"/>
    <property type="molecule type" value="Genomic_DNA"/>
</dbReference>
<keyword evidence="4" id="KW-1185">Reference proteome</keyword>
<dbReference type="GO" id="GO:0003677">
    <property type="term" value="F:DNA binding"/>
    <property type="evidence" value="ECO:0007669"/>
    <property type="project" value="UniProtKB-KW"/>
</dbReference>
<dbReference type="SUPFAM" id="SSF47781">
    <property type="entry name" value="RuvA domain 2-like"/>
    <property type="match status" value="1"/>
</dbReference>
<proteinExistence type="predicted"/>
<evidence type="ECO:0000256" key="1">
    <source>
        <dbReference type="SAM" id="Phobius"/>
    </source>
</evidence>
<protein>
    <submittedName>
        <fullName evidence="3">ComEA family DNA-binding protein</fullName>
    </submittedName>
</protein>
<keyword evidence="1" id="KW-0472">Membrane</keyword>
<dbReference type="RefSeq" id="WP_285449501.1">
    <property type="nucleotide sequence ID" value="NZ_CP127173.1"/>
</dbReference>
<dbReference type="Gene3D" id="3.10.560.10">
    <property type="entry name" value="Outer membrane lipoprotein wza domain like"/>
    <property type="match status" value="1"/>
</dbReference>
<dbReference type="Gene3D" id="1.10.150.320">
    <property type="entry name" value="Photosystem II 12 kDa extrinsic protein"/>
    <property type="match status" value="1"/>
</dbReference>
<dbReference type="Pfam" id="PF10531">
    <property type="entry name" value="SLBB"/>
    <property type="match status" value="1"/>
</dbReference>
<dbReference type="InterPro" id="IPR019554">
    <property type="entry name" value="Soluble_ligand-bd"/>
</dbReference>
<dbReference type="NCBIfam" id="TIGR00426">
    <property type="entry name" value="competence protein ComEA helix-hairpin-helix repeat region"/>
    <property type="match status" value="1"/>
</dbReference>
<name>A0ABY8X9N0_9PSEU</name>
<feature type="domain" description="Helix-hairpin-helix DNA-binding motif class 1" evidence="2">
    <location>
        <begin position="217"/>
        <end position="236"/>
    </location>
</feature>
<keyword evidence="3" id="KW-0238">DNA-binding</keyword>
<dbReference type="InterPro" id="IPR051675">
    <property type="entry name" value="Endo/Exo/Phosphatase_dom_1"/>
</dbReference>
<dbReference type="Pfam" id="PF12836">
    <property type="entry name" value="HHH_3"/>
    <property type="match status" value="1"/>
</dbReference>
<dbReference type="InterPro" id="IPR010994">
    <property type="entry name" value="RuvA_2-like"/>
</dbReference>
<feature type="domain" description="Helix-hairpin-helix DNA-binding motif class 1" evidence="2">
    <location>
        <begin position="187"/>
        <end position="206"/>
    </location>
</feature>
<evidence type="ECO:0000313" key="3">
    <source>
        <dbReference type="EMBL" id="WIV53107.1"/>
    </source>
</evidence>
<keyword evidence="1" id="KW-0812">Transmembrane</keyword>
<accession>A0ABY8X9N0</accession>
<organism evidence="3 4">
    <name type="scientific">Amycolatopsis nalaikhensis</name>
    <dbReference type="NCBI Taxonomy" id="715472"/>
    <lineage>
        <taxon>Bacteria</taxon>
        <taxon>Bacillati</taxon>
        <taxon>Actinomycetota</taxon>
        <taxon>Actinomycetes</taxon>
        <taxon>Pseudonocardiales</taxon>
        <taxon>Pseudonocardiaceae</taxon>
        <taxon>Amycolatopsis</taxon>
    </lineage>
</organism>
<dbReference type="InterPro" id="IPR004509">
    <property type="entry name" value="Competence_ComEA_HhH"/>
</dbReference>
<feature type="transmembrane region" description="Helical" evidence="1">
    <location>
        <begin position="54"/>
        <end position="74"/>
    </location>
</feature>
<gene>
    <name evidence="3" type="ORF">QP939_29790</name>
</gene>